<keyword evidence="6" id="KW-1185">Reference proteome</keyword>
<name>A0AA39Q0C6_9AGAR</name>
<proteinExistence type="predicted"/>
<feature type="domain" description="NmrA-like" evidence="4">
    <location>
        <begin position="16"/>
        <end position="179"/>
    </location>
</feature>
<dbReference type="EMBL" id="JAUEPU010000023">
    <property type="protein sequence ID" value="KAK0493825.1"/>
    <property type="molecule type" value="Genomic_DNA"/>
</dbReference>
<sequence>MSYKSFTLVGANGLLENIPVLVLTRKTSDSSSNIPASSNIKITKVDYEDSAEISAILKENNVEVIISAVKTVPGGKSQYALADSTKAVGVKLFVSSEFRNVTAGSSLTVYKEKGDFAKYLKKIRFPSARIYMGVFFVYIPVLVGYHIDQKFNIVGKGQMKASFSALEDIGGFVAHIVTHLSADQLNDKIFRLQSRGFDACGAHCQSDLAESFLATMQGLIEGGEGSTGWDYEINEESAERAGSANTL</sequence>
<feature type="transmembrane region" description="Helical" evidence="3">
    <location>
        <begin position="128"/>
        <end position="147"/>
    </location>
</feature>
<comment type="caution">
    <text evidence="5">The sequence shown here is derived from an EMBL/GenBank/DDBJ whole genome shotgun (WGS) entry which is preliminary data.</text>
</comment>
<evidence type="ECO:0000313" key="6">
    <source>
        <dbReference type="Proteomes" id="UP001175228"/>
    </source>
</evidence>
<protein>
    <recommendedName>
        <fullName evidence="4">NmrA-like domain-containing protein</fullName>
    </recommendedName>
</protein>
<dbReference type="Gene3D" id="3.40.50.720">
    <property type="entry name" value="NAD(P)-binding Rossmann-like Domain"/>
    <property type="match status" value="1"/>
</dbReference>
<keyword evidence="3" id="KW-0472">Membrane</keyword>
<keyword evidence="3" id="KW-1133">Transmembrane helix</keyword>
<organism evidence="5 6">
    <name type="scientific">Armillaria luteobubalina</name>
    <dbReference type="NCBI Taxonomy" id="153913"/>
    <lineage>
        <taxon>Eukaryota</taxon>
        <taxon>Fungi</taxon>
        <taxon>Dikarya</taxon>
        <taxon>Basidiomycota</taxon>
        <taxon>Agaricomycotina</taxon>
        <taxon>Agaricomycetes</taxon>
        <taxon>Agaricomycetidae</taxon>
        <taxon>Agaricales</taxon>
        <taxon>Marasmiineae</taxon>
        <taxon>Physalacriaceae</taxon>
        <taxon>Armillaria</taxon>
    </lineage>
</organism>
<evidence type="ECO:0000259" key="4">
    <source>
        <dbReference type="Pfam" id="PF05368"/>
    </source>
</evidence>
<accession>A0AA39Q0C6</accession>
<dbReference type="PANTHER" id="PTHR47706:SF9">
    <property type="entry name" value="NMRA-LIKE DOMAIN-CONTAINING PROTEIN-RELATED"/>
    <property type="match status" value="1"/>
</dbReference>
<dbReference type="GO" id="GO:0016491">
    <property type="term" value="F:oxidoreductase activity"/>
    <property type="evidence" value="ECO:0007669"/>
    <property type="project" value="UniProtKB-KW"/>
</dbReference>
<keyword evidence="2" id="KW-0560">Oxidoreductase</keyword>
<evidence type="ECO:0000256" key="1">
    <source>
        <dbReference type="ARBA" id="ARBA00022857"/>
    </source>
</evidence>
<dbReference type="InterPro" id="IPR008030">
    <property type="entry name" value="NmrA-like"/>
</dbReference>
<dbReference type="Pfam" id="PF05368">
    <property type="entry name" value="NmrA"/>
    <property type="match status" value="1"/>
</dbReference>
<dbReference type="AlphaFoldDB" id="A0AA39Q0C6"/>
<dbReference type="SUPFAM" id="SSF51735">
    <property type="entry name" value="NAD(P)-binding Rossmann-fold domains"/>
    <property type="match status" value="1"/>
</dbReference>
<reference evidence="5" key="1">
    <citation type="submission" date="2023-06" db="EMBL/GenBank/DDBJ databases">
        <authorList>
            <consortium name="Lawrence Berkeley National Laboratory"/>
            <person name="Ahrendt S."/>
            <person name="Sahu N."/>
            <person name="Indic B."/>
            <person name="Wong-Bajracharya J."/>
            <person name="Merenyi Z."/>
            <person name="Ke H.-M."/>
            <person name="Monk M."/>
            <person name="Kocsube S."/>
            <person name="Drula E."/>
            <person name="Lipzen A."/>
            <person name="Balint B."/>
            <person name="Henrissat B."/>
            <person name="Andreopoulos B."/>
            <person name="Martin F.M."/>
            <person name="Harder C.B."/>
            <person name="Rigling D."/>
            <person name="Ford K.L."/>
            <person name="Foster G.D."/>
            <person name="Pangilinan J."/>
            <person name="Papanicolaou A."/>
            <person name="Barry K."/>
            <person name="LaButti K."/>
            <person name="Viragh M."/>
            <person name="Koriabine M."/>
            <person name="Yan M."/>
            <person name="Riley R."/>
            <person name="Champramary S."/>
            <person name="Plett K.L."/>
            <person name="Tsai I.J."/>
            <person name="Slot J."/>
            <person name="Sipos G."/>
            <person name="Plett J."/>
            <person name="Nagy L.G."/>
            <person name="Grigoriev I.V."/>
        </authorList>
    </citation>
    <scope>NUCLEOTIDE SEQUENCE</scope>
    <source>
        <strain evidence="5">HWK02</strain>
    </source>
</reference>
<dbReference type="InterPro" id="IPR051609">
    <property type="entry name" value="NmrA/Isoflavone_reductase-like"/>
</dbReference>
<evidence type="ECO:0000256" key="2">
    <source>
        <dbReference type="ARBA" id="ARBA00023002"/>
    </source>
</evidence>
<gene>
    <name evidence="5" type="ORF">EDD18DRAFT_1356315</name>
</gene>
<keyword evidence="3" id="KW-0812">Transmembrane</keyword>
<dbReference type="InterPro" id="IPR036291">
    <property type="entry name" value="NAD(P)-bd_dom_sf"/>
</dbReference>
<evidence type="ECO:0000256" key="3">
    <source>
        <dbReference type="SAM" id="Phobius"/>
    </source>
</evidence>
<keyword evidence="1" id="KW-0521">NADP</keyword>
<dbReference type="PANTHER" id="PTHR47706">
    <property type="entry name" value="NMRA-LIKE FAMILY PROTEIN"/>
    <property type="match status" value="1"/>
</dbReference>
<evidence type="ECO:0000313" key="5">
    <source>
        <dbReference type="EMBL" id="KAK0493825.1"/>
    </source>
</evidence>
<dbReference type="Proteomes" id="UP001175228">
    <property type="component" value="Unassembled WGS sequence"/>
</dbReference>